<accession>A0A835SRQ6</accession>
<keyword evidence="3" id="KW-1185">Reference proteome</keyword>
<dbReference type="OrthoDB" id="186626at2759"/>
<name>A0A835SRQ6_CHLIN</name>
<dbReference type="Proteomes" id="UP000650467">
    <property type="component" value="Unassembled WGS sequence"/>
</dbReference>
<protein>
    <submittedName>
        <fullName evidence="2">Uncharacterized protein</fullName>
    </submittedName>
</protein>
<sequence length="196" mass="22191">MISGIHPGGEDNSMRSWLFWNEYHQARIMGKFCVNLHHHGFLPYVVPLRAPSVVGIKTLQRFVNAKHLLRPAILYLDSAHEPLETLIELGLAWRLLAPDGLLMGDDLTWDAVKQDVMRFAHLNGLVVHCYTDQWVMRKPAAGEAGPLPAGRSLALGWDGSELSIAEIRQLEETVMRRHQNAQDASTKRVRLRTRTD</sequence>
<evidence type="ECO:0000313" key="2">
    <source>
        <dbReference type="EMBL" id="KAG2424701.1"/>
    </source>
</evidence>
<feature type="region of interest" description="Disordered" evidence="1">
    <location>
        <begin position="176"/>
        <end position="196"/>
    </location>
</feature>
<dbReference type="AlphaFoldDB" id="A0A835SRQ6"/>
<feature type="compositionally biased region" description="Basic residues" evidence="1">
    <location>
        <begin position="187"/>
        <end position="196"/>
    </location>
</feature>
<evidence type="ECO:0000256" key="1">
    <source>
        <dbReference type="SAM" id="MobiDB-lite"/>
    </source>
</evidence>
<gene>
    <name evidence="2" type="ORF">HXX76_014277</name>
</gene>
<reference evidence="2" key="1">
    <citation type="journal article" date="2020" name="bioRxiv">
        <title>Comparative genomics of Chlamydomonas.</title>
        <authorList>
            <person name="Craig R.J."/>
            <person name="Hasan A.R."/>
            <person name="Ness R.W."/>
            <person name="Keightley P.D."/>
        </authorList>
    </citation>
    <scope>NUCLEOTIDE SEQUENCE</scope>
    <source>
        <strain evidence="2">SAG 7.73</strain>
    </source>
</reference>
<proteinExistence type="predicted"/>
<comment type="caution">
    <text evidence="2">The sequence shown here is derived from an EMBL/GenBank/DDBJ whole genome shotgun (WGS) entry which is preliminary data.</text>
</comment>
<organism evidence="2 3">
    <name type="scientific">Chlamydomonas incerta</name>
    <dbReference type="NCBI Taxonomy" id="51695"/>
    <lineage>
        <taxon>Eukaryota</taxon>
        <taxon>Viridiplantae</taxon>
        <taxon>Chlorophyta</taxon>
        <taxon>core chlorophytes</taxon>
        <taxon>Chlorophyceae</taxon>
        <taxon>CS clade</taxon>
        <taxon>Chlamydomonadales</taxon>
        <taxon>Chlamydomonadaceae</taxon>
        <taxon>Chlamydomonas</taxon>
    </lineage>
</organism>
<evidence type="ECO:0000313" key="3">
    <source>
        <dbReference type="Proteomes" id="UP000650467"/>
    </source>
</evidence>
<dbReference type="EMBL" id="JAEHOC010000062">
    <property type="protein sequence ID" value="KAG2424701.1"/>
    <property type="molecule type" value="Genomic_DNA"/>
</dbReference>